<dbReference type="NCBIfam" id="NF033788">
    <property type="entry name" value="HTH_metalloreg"/>
    <property type="match status" value="1"/>
</dbReference>
<organism evidence="5">
    <name type="scientific">Proteinivorax tanatarense</name>
    <dbReference type="NCBI Taxonomy" id="1260629"/>
    <lineage>
        <taxon>Bacteria</taxon>
        <taxon>Bacillati</taxon>
        <taxon>Bacillota</taxon>
        <taxon>Clostridia</taxon>
        <taxon>Eubacteriales</taxon>
        <taxon>Proteinivoracaceae</taxon>
        <taxon>Proteinivorax</taxon>
    </lineage>
</organism>
<evidence type="ECO:0000313" key="5">
    <source>
        <dbReference type="EMBL" id="XBX73807.1"/>
    </source>
</evidence>
<reference evidence="5" key="1">
    <citation type="journal article" date="2013" name="Extremophiles">
        <title>Proteinivorax tanatarense gen. nov., sp. nov., an anaerobic, haloalkaliphilic, proteolytic bacterium isolated from a decaying algal bloom, and proposal of Proteinivoraceae fam. nov.</title>
        <authorList>
            <person name="Kevbrin V."/>
            <person name="Boltyanskaya Y."/>
            <person name="Zhilina T."/>
            <person name="Kolganova T."/>
            <person name="Lavrentjeva E."/>
            <person name="Kuznetsov B."/>
        </authorList>
    </citation>
    <scope>NUCLEOTIDE SEQUENCE</scope>
    <source>
        <strain evidence="5">Z-910T</strain>
    </source>
</reference>
<dbReference type="PANTHER" id="PTHR33154">
    <property type="entry name" value="TRANSCRIPTIONAL REGULATOR, ARSR FAMILY"/>
    <property type="match status" value="1"/>
</dbReference>
<feature type="domain" description="HTH arsR-type" evidence="4">
    <location>
        <begin position="1"/>
        <end position="93"/>
    </location>
</feature>
<dbReference type="PANTHER" id="PTHR33154:SF18">
    <property type="entry name" value="ARSENICAL RESISTANCE OPERON REPRESSOR"/>
    <property type="match status" value="1"/>
</dbReference>
<dbReference type="Gene3D" id="1.10.10.10">
    <property type="entry name" value="Winged helix-like DNA-binding domain superfamily/Winged helix DNA-binding domain"/>
    <property type="match status" value="1"/>
</dbReference>
<keyword evidence="2" id="KW-0238">DNA-binding</keyword>
<proteinExistence type="predicted"/>
<dbReference type="InterPro" id="IPR011991">
    <property type="entry name" value="ArsR-like_HTH"/>
</dbReference>
<reference evidence="5" key="2">
    <citation type="submission" date="2024-06" db="EMBL/GenBank/DDBJ databases">
        <authorList>
            <person name="Petrova K.O."/>
            <person name="Toshchakov S.V."/>
            <person name="Boltjanskaja Y.V."/>
            <person name="Kevbrin V."/>
        </authorList>
    </citation>
    <scope>NUCLEOTIDE SEQUENCE</scope>
    <source>
        <strain evidence="5">Z-910T</strain>
    </source>
</reference>
<name>A0AAU7VIE1_9FIRM</name>
<dbReference type="GO" id="GO:0003677">
    <property type="term" value="F:DNA binding"/>
    <property type="evidence" value="ECO:0007669"/>
    <property type="project" value="UniProtKB-KW"/>
</dbReference>
<dbReference type="AlphaFoldDB" id="A0AAU7VIE1"/>
<dbReference type="PROSITE" id="PS50987">
    <property type="entry name" value="HTH_ARSR_2"/>
    <property type="match status" value="1"/>
</dbReference>
<keyword evidence="3" id="KW-0804">Transcription</keyword>
<dbReference type="EMBL" id="CP158367">
    <property type="protein sequence ID" value="XBX73807.1"/>
    <property type="molecule type" value="Genomic_DNA"/>
</dbReference>
<sequence length="104" mass="11909">MEKNQFQSQLLKALGHPLRLKVVKKLLKGEQCVCELAPALDCEQSNLSKHLGVLKKAGILVSKKDGLKVIYMIKHKEILSLLQIIDNIQEKEIKALQRLFYEEE</sequence>
<protein>
    <submittedName>
        <fullName evidence="5">Metalloregulator ArsR/SmtB family transcription factor</fullName>
    </submittedName>
</protein>
<keyword evidence="1" id="KW-0805">Transcription regulation</keyword>
<dbReference type="SUPFAM" id="SSF46785">
    <property type="entry name" value="Winged helix' DNA-binding domain"/>
    <property type="match status" value="1"/>
</dbReference>
<dbReference type="PRINTS" id="PR00778">
    <property type="entry name" value="HTHARSR"/>
</dbReference>
<evidence type="ECO:0000256" key="3">
    <source>
        <dbReference type="ARBA" id="ARBA00023163"/>
    </source>
</evidence>
<dbReference type="RefSeq" id="WP_350342569.1">
    <property type="nucleotide sequence ID" value="NZ_CP158367.1"/>
</dbReference>
<dbReference type="GO" id="GO:0003700">
    <property type="term" value="F:DNA-binding transcription factor activity"/>
    <property type="evidence" value="ECO:0007669"/>
    <property type="project" value="InterPro"/>
</dbReference>
<evidence type="ECO:0000256" key="2">
    <source>
        <dbReference type="ARBA" id="ARBA00023125"/>
    </source>
</evidence>
<dbReference type="CDD" id="cd00090">
    <property type="entry name" value="HTH_ARSR"/>
    <property type="match status" value="1"/>
</dbReference>
<dbReference type="InterPro" id="IPR036390">
    <property type="entry name" value="WH_DNA-bd_sf"/>
</dbReference>
<dbReference type="InterPro" id="IPR001845">
    <property type="entry name" value="HTH_ArsR_DNA-bd_dom"/>
</dbReference>
<dbReference type="InterPro" id="IPR036388">
    <property type="entry name" value="WH-like_DNA-bd_sf"/>
</dbReference>
<dbReference type="SMART" id="SM00418">
    <property type="entry name" value="HTH_ARSR"/>
    <property type="match status" value="1"/>
</dbReference>
<accession>A0AAU7VIE1</accession>
<dbReference type="InterPro" id="IPR051081">
    <property type="entry name" value="HTH_MetalResp_TranReg"/>
</dbReference>
<dbReference type="Pfam" id="PF01022">
    <property type="entry name" value="HTH_5"/>
    <property type="match status" value="1"/>
</dbReference>
<gene>
    <name evidence="5" type="ORF">PRVXT_001811</name>
</gene>
<evidence type="ECO:0000256" key="1">
    <source>
        <dbReference type="ARBA" id="ARBA00023015"/>
    </source>
</evidence>
<evidence type="ECO:0000259" key="4">
    <source>
        <dbReference type="PROSITE" id="PS50987"/>
    </source>
</evidence>